<name>A0ACA9SS90_9GLOM</name>
<keyword evidence="2" id="KW-1185">Reference proteome</keyword>
<feature type="non-terminal residue" evidence="1">
    <location>
        <position position="1"/>
    </location>
</feature>
<evidence type="ECO:0000313" key="2">
    <source>
        <dbReference type="Proteomes" id="UP000789920"/>
    </source>
</evidence>
<feature type="non-terminal residue" evidence="1">
    <location>
        <position position="152"/>
    </location>
</feature>
<protein>
    <submittedName>
        <fullName evidence="1">25772_t:CDS:1</fullName>
    </submittedName>
</protein>
<sequence>FAAKGGKSGGEFYTPLCVVQLLVSLIQPREKSVVYDPCCGQERIPDTLRLAKRRLILEGITNFRLEEGDTLFEDKFPDQQADFILANPPFNQAHNGMSEGDIRVGAVIMANITLSSLNRRDVEMRQKWLNDNLIEAIVTLPNKLFYTTSIAP</sequence>
<reference evidence="1" key="1">
    <citation type="submission" date="2021-06" db="EMBL/GenBank/DDBJ databases">
        <authorList>
            <person name="Kallberg Y."/>
            <person name="Tangrot J."/>
            <person name="Rosling A."/>
        </authorList>
    </citation>
    <scope>NUCLEOTIDE SEQUENCE</scope>
    <source>
        <strain evidence="1">MA461A</strain>
    </source>
</reference>
<gene>
    <name evidence="1" type="ORF">RPERSI_LOCUS33918</name>
</gene>
<dbReference type="EMBL" id="CAJVQC010149187">
    <property type="protein sequence ID" value="CAG8845991.1"/>
    <property type="molecule type" value="Genomic_DNA"/>
</dbReference>
<proteinExistence type="predicted"/>
<accession>A0ACA9SS90</accession>
<comment type="caution">
    <text evidence="1">The sequence shown here is derived from an EMBL/GenBank/DDBJ whole genome shotgun (WGS) entry which is preliminary data.</text>
</comment>
<evidence type="ECO:0000313" key="1">
    <source>
        <dbReference type="EMBL" id="CAG8845991.1"/>
    </source>
</evidence>
<dbReference type="Proteomes" id="UP000789920">
    <property type="component" value="Unassembled WGS sequence"/>
</dbReference>
<organism evidence="1 2">
    <name type="scientific">Racocetra persica</name>
    <dbReference type="NCBI Taxonomy" id="160502"/>
    <lineage>
        <taxon>Eukaryota</taxon>
        <taxon>Fungi</taxon>
        <taxon>Fungi incertae sedis</taxon>
        <taxon>Mucoromycota</taxon>
        <taxon>Glomeromycotina</taxon>
        <taxon>Glomeromycetes</taxon>
        <taxon>Diversisporales</taxon>
        <taxon>Gigasporaceae</taxon>
        <taxon>Racocetra</taxon>
    </lineage>
</organism>